<evidence type="ECO:0000256" key="2">
    <source>
        <dbReference type="SAM" id="MobiDB-lite"/>
    </source>
</evidence>
<name>A0A5J4WBH3_9EUKA</name>
<protein>
    <submittedName>
        <fullName evidence="3">Uncharacterized protein</fullName>
    </submittedName>
</protein>
<evidence type="ECO:0000256" key="1">
    <source>
        <dbReference type="SAM" id="Coils"/>
    </source>
</evidence>
<sequence>MTGHSQGTSERKDCFYLETLAQPGEINSMVVGRFFSRNIESLVLAKSTFLSIFHSNEIDDIFDFVDHICVYKEIYSLCTSVQPHSLDCLFVLSINGEWLLLQWNKTKFFPLATGSLLKAIQPLMKTPEQRRFRIDPTFQWAISVVPISDNSPRFFTRPSPQSGENHFSVPTQPISRISFRALIVVDETVFVGVKYDGPDANFLSVIKNNWSMALEQFPRKFGFFNPINNKESKLENMNTIIRNGLETEWNVQQSIDQNEKNLCIANADTFLFFEDNNSPYLDSNITSMFEMINRVRHLTFTTAMLLEPFPIKKKPYIMPSFPYPDTLGRERDGEVAGPGLSELDGHGRIQLPEYISSLKPFQKTKLNQKQNDNFISSIIEPNIDNNNQSYTTALALVDTPAGLSLLSLLFNFESHLISLHSFVIAALPPSVSRIMPVIDENRVVKTLKGGEIRILNNINTGDENIVKGLDKGINDEENSYSKKEQIDVTDDSDIIPLTLVEQQLQSKQIMNNSIQNFHPFLIFNSIGIDLFTSHFTLMKFMFPIPFSQPIMGLLYAGGQEQQYKHKIDTSNQQQQDLDSSKHHKHQLQRDLRSMDKLFICSGNVLIVIVNGQIQIHTHPFKWFTNLVMTNGGNWYLPRVQTEQQTSSQESSQSSQYSIDQETFSSNNNYLDKLNSKNNLNNIKLKIGTSMLFIISSSNSSMIADMNTGAFYDFPGQESLLREHGEGQPEDFQYNPMNINSIVPLPLYSYSPYHSIEERFVVGVGNGRTGSLHSLGLGHRLQIIVQGKWYEKDLPTLFTTRSYAGAALHSLLLIQEEKVIDIGEEESLDKSNENYNRQLQKKQILYPNTYSNLLKDGGNLRNTYSSLLFTVHEDAVKPIDSENVGINITTKTLALSGAHGAVVQVTSQEVRIIPTVRFFINQTQQLQDRQILLQNEQKITSNSNSQSQEEKQKTNEISFQINSEFIGYDVQHCIAWPAPLILTKEQCFQHIQNIQQNQNTLKSVSSKNLKHISDQPIIQDEITQKVIFECACITNQMIAVSYKCIVFILIWNPSIPKRKKFTSDSNSSKENHQQFISSPAFVHPVATLCFPSPVKSLSASSICTRSFLVVGCESPSAVFLFRLDHIEVAQQNESSRKKLWNNGEQLLDKLKYKIVYPAIQRPNLSAIIQNGMKYKSNYDNQENKRTIQFGEGNECRILSPDNDCQTEESTKQMSAVKQIKFVEVLSGSNLFVEVLYSSKAVMTQIFDLFPFDRPEQILLTTFRSQVRIFTQEELEINDLNAFNDNSLPNNINQNISPISDIEHNKQRSYQQNDGAVLFVAGHNGQLATVVVPLTALLDFAPKQQKQGKKLSRAQFFFPSLITTMKLFSQTVRLVEDEGIVYLYGDRSYALAWSDKACKIIWTDLDYTGIIHSLQPIRVVDEDPSLQFSDDDKSIDSSDQNNNQESPSSLKGENSHKTQIPHPSIIWIDHFQKKLTFGTLDKRRIVTRQIKDLPSLPIAIAHIPTIHAIAVLCREHSQFPYYEPIEYLNKDFQAKNFFNADQNKGNRNINKSETSFSINKTNSATLMGLGLDVSGINQMEQQKHVPYHDIFMNFILNKKFQKQNEQISHQVESNSQVKHSFSTKKNELIDKDQIKNQFKLSGEYFHKSIPEKDKKGDLFDDLASDWFIESHQNHYKDFRPKTQRSFKQNTHKINLCYSPKTNFSIGYPLWLSPINVKNALKSRNPRLKALNKKSLFSIDYEQSTPEDANQQPNSENQEFEINQFLPIPPKNLQSQFISQSSQQSDISLQSNISQNQNSKENRIEFKAQSFEQFVSTVTNSFVIILYDEIEVHLRIGQLNLSRLSLDFGKDINEQINSLSNPHKQQNELQTVEKYFQLDKFAMSTQLYNFFSMIECALDESKNLEHSYPDMSTSAMTSVSDKLQVLNINIILRKRIRIVGGVQVKLKELNQLLDSVEQEDQFIKSDFCTCISPMFSEDGNLFPTAPYHASITNVRNLIDSRGQLKLWSKLSLPRMRQFYTYSNETSAVPTRAIESYTTYSPFTFNIHLVAFIIAPSPITAKSLNLPLISGADLAMVAGIQLKHNSKDLVKTAALFGQKTTLVAQAYSPTLIINFSPLGINQFGLVGDYEILIYALLPNPLYRR</sequence>
<accession>A0A5J4WBH3</accession>
<gene>
    <name evidence="3" type="ORF">EZS28_012450</name>
</gene>
<dbReference type="InterPro" id="IPR015943">
    <property type="entry name" value="WD40/YVTN_repeat-like_dom_sf"/>
</dbReference>
<comment type="caution">
    <text evidence="3">The sequence shown here is derived from an EMBL/GenBank/DDBJ whole genome shotgun (WGS) entry which is preliminary data.</text>
</comment>
<feature type="non-terminal residue" evidence="3">
    <location>
        <position position="2140"/>
    </location>
</feature>
<feature type="compositionally biased region" description="Low complexity" evidence="2">
    <location>
        <begin position="1435"/>
        <end position="1447"/>
    </location>
</feature>
<evidence type="ECO:0000313" key="3">
    <source>
        <dbReference type="EMBL" id="KAA6392023.1"/>
    </source>
</evidence>
<dbReference type="EMBL" id="SNRW01002686">
    <property type="protein sequence ID" value="KAA6392023.1"/>
    <property type="molecule type" value="Genomic_DNA"/>
</dbReference>
<proteinExistence type="predicted"/>
<feature type="coiled-coil region" evidence="1">
    <location>
        <begin position="1936"/>
        <end position="1963"/>
    </location>
</feature>
<keyword evidence="1" id="KW-0175">Coiled coil</keyword>
<dbReference type="Proteomes" id="UP000324800">
    <property type="component" value="Unassembled WGS sequence"/>
</dbReference>
<reference evidence="3 4" key="1">
    <citation type="submission" date="2019-03" db="EMBL/GenBank/DDBJ databases">
        <title>Single cell metagenomics reveals metabolic interactions within the superorganism composed of flagellate Streblomastix strix and complex community of Bacteroidetes bacteria on its surface.</title>
        <authorList>
            <person name="Treitli S.C."/>
            <person name="Kolisko M."/>
            <person name="Husnik F."/>
            <person name="Keeling P."/>
            <person name="Hampl V."/>
        </authorList>
    </citation>
    <scope>NUCLEOTIDE SEQUENCE [LARGE SCALE GENOMIC DNA]</scope>
    <source>
        <strain evidence="3">ST1C</strain>
    </source>
</reference>
<feature type="region of interest" description="Disordered" evidence="2">
    <location>
        <begin position="1428"/>
        <end position="1456"/>
    </location>
</feature>
<evidence type="ECO:0000313" key="4">
    <source>
        <dbReference type="Proteomes" id="UP000324800"/>
    </source>
</evidence>
<dbReference type="Gene3D" id="2.130.10.10">
    <property type="entry name" value="YVTN repeat-like/Quinoprotein amine dehydrogenase"/>
    <property type="match status" value="1"/>
</dbReference>
<organism evidence="3 4">
    <name type="scientific">Streblomastix strix</name>
    <dbReference type="NCBI Taxonomy" id="222440"/>
    <lineage>
        <taxon>Eukaryota</taxon>
        <taxon>Metamonada</taxon>
        <taxon>Preaxostyla</taxon>
        <taxon>Oxymonadida</taxon>
        <taxon>Streblomastigidae</taxon>
        <taxon>Streblomastix</taxon>
    </lineage>
</organism>